<organism evidence="2 3">
    <name type="scientific">Ophiocordyceps sinensis</name>
    <dbReference type="NCBI Taxonomy" id="72228"/>
    <lineage>
        <taxon>Eukaryota</taxon>
        <taxon>Fungi</taxon>
        <taxon>Dikarya</taxon>
        <taxon>Ascomycota</taxon>
        <taxon>Pezizomycotina</taxon>
        <taxon>Sordariomycetes</taxon>
        <taxon>Hypocreomycetidae</taxon>
        <taxon>Hypocreales</taxon>
        <taxon>Ophiocordycipitaceae</taxon>
        <taxon>Ophiocordyceps</taxon>
    </lineage>
</organism>
<evidence type="ECO:0000313" key="2">
    <source>
        <dbReference type="EMBL" id="KAF4512756.1"/>
    </source>
</evidence>
<dbReference type="AlphaFoldDB" id="A0A8H4PY99"/>
<feature type="region of interest" description="Disordered" evidence="1">
    <location>
        <begin position="119"/>
        <end position="158"/>
    </location>
</feature>
<dbReference type="Proteomes" id="UP000557566">
    <property type="component" value="Unassembled WGS sequence"/>
</dbReference>
<evidence type="ECO:0000256" key="1">
    <source>
        <dbReference type="SAM" id="MobiDB-lite"/>
    </source>
</evidence>
<feature type="region of interest" description="Disordered" evidence="1">
    <location>
        <begin position="1"/>
        <end position="87"/>
    </location>
</feature>
<accession>A0A8H4PY99</accession>
<protein>
    <submittedName>
        <fullName evidence="2">Uncharacterized protein</fullName>
    </submittedName>
</protein>
<reference evidence="2 3" key="1">
    <citation type="journal article" date="2020" name="Genome Biol. Evol.">
        <title>A new high-quality draft genome assembly of the Chinese cordyceps Ophiocordyceps sinensis.</title>
        <authorList>
            <person name="Shu R."/>
            <person name="Zhang J."/>
            <person name="Meng Q."/>
            <person name="Zhang H."/>
            <person name="Zhou G."/>
            <person name="Li M."/>
            <person name="Wu P."/>
            <person name="Zhao Y."/>
            <person name="Chen C."/>
            <person name="Qin Q."/>
        </authorList>
    </citation>
    <scope>NUCLEOTIDE SEQUENCE [LARGE SCALE GENOMIC DNA]</scope>
    <source>
        <strain evidence="2 3">IOZ07</strain>
    </source>
</reference>
<sequence length="158" mass="17092">MISQVRPMTSKAHHQADDKPGPSPRPSQFRPTKSGLAPRSGVAGNVQPDVRGKDGTEDEAQVDTTRVDTRPSLPTRPTNGGAQPLDQDAGYFILPVTWASLGRDMRVASNSALLRIEPAMKKKEQKKSNRQGQAGRGGVHKGMAKVQTRMRAADTRIS</sequence>
<name>A0A8H4PY99_9HYPO</name>
<gene>
    <name evidence="2" type="ORF">G6O67_000100</name>
</gene>
<keyword evidence="3" id="KW-1185">Reference proteome</keyword>
<evidence type="ECO:0000313" key="3">
    <source>
        <dbReference type="Proteomes" id="UP000557566"/>
    </source>
</evidence>
<proteinExistence type="predicted"/>
<comment type="caution">
    <text evidence="2">The sequence shown here is derived from an EMBL/GenBank/DDBJ whole genome shotgun (WGS) entry which is preliminary data.</text>
</comment>
<dbReference type="EMBL" id="JAAVMX010000001">
    <property type="protein sequence ID" value="KAF4512756.1"/>
    <property type="molecule type" value="Genomic_DNA"/>
</dbReference>